<dbReference type="Pfam" id="PF13202">
    <property type="entry name" value="EF-hand_5"/>
    <property type="match status" value="2"/>
</dbReference>
<evidence type="ECO:0000313" key="2">
    <source>
        <dbReference type="EMBL" id="SVC38939.1"/>
    </source>
</evidence>
<reference evidence="2" key="1">
    <citation type="submission" date="2018-05" db="EMBL/GenBank/DDBJ databases">
        <authorList>
            <person name="Lanie J.A."/>
            <person name="Ng W.-L."/>
            <person name="Kazmierczak K.M."/>
            <person name="Andrzejewski T.M."/>
            <person name="Davidsen T.M."/>
            <person name="Wayne K.J."/>
            <person name="Tettelin H."/>
            <person name="Glass J.I."/>
            <person name="Rusch D."/>
            <person name="Podicherti R."/>
            <person name="Tsui H.-C.T."/>
            <person name="Winkler M.E."/>
        </authorList>
    </citation>
    <scope>NUCLEOTIDE SEQUENCE</scope>
</reference>
<feature type="domain" description="EF-hand" evidence="1">
    <location>
        <begin position="42"/>
        <end position="55"/>
    </location>
</feature>
<sequence>MKSTSLALVISVFVGLLCFDLTVSLLCGANQAQSDLTVRQRALEQFDADGDGRLNAVEREAIRKAGSPFAVKRPRYIRDRRRHEQRIKKYDKDGDGELSEEEEEIAHQALLKVWGRLVGKYKAFVDDRPIVENLQKMMQDAEQGKIKDFPEELYDWIKG</sequence>
<organism evidence="2">
    <name type="scientific">marine metagenome</name>
    <dbReference type="NCBI Taxonomy" id="408172"/>
    <lineage>
        <taxon>unclassified sequences</taxon>
        <taxon>metagenomes</taxon>
        <taxon>ecological metagenomes</taxon>
    </lineage>
</organism>
<name>A0A382LQE9_9ZZZZ</name>
<evidence type="ECO:0000259" key="1">
    <source>
        <dbReference type="Pfam" id="PF13202"/>
    </source>
</evidence>
<protein>
    <recommendedName>
        <fullName evidence="1">EF-hand domain-containing protein</fullName>
    </recommendedName>
</protein>
<feature type="non-terminal residue" evidence="2">
    <location>
        <position position="159"/>
    </location>
</feature>
<proteinExistence type="predicted"/>
<accession>A0A382LQE9</accession>
<dbReference type="InterPro" id="IPR002048">
    <property type="entry name" value="EF_hand_dom"/>
</dbReference>
<dbReference type="InterPro" id="IPR011992">
    <property type="entry name" value="EF-hand-dom_pair"/>
</dbReference>
<feature type="non-terminal residue" evidence="2">
    <location>
        <position position="1"/>
    </location>
</feature>
<dbReference type="Gene3D" id="1.10.238.10">
    <property type="entry name" value="EF-hand"/>
    <property type="match status" value="1"/>
</dbReference>
<feature type="domain" description="EF-hand" evidence="1">
    <location>
        <begin position="87"/>
        <end position="102"/>
    </location>
</feature>
<dbReference type="GO" id="GO:0005509">
    <property type="term" value="F:calcium ion binding"/>
    <property type="evidence" value="ECO:0007669"/>
    <property type="project" value="InterPro"/>
</dbReference>
<gene>
    <name evidence="2" type="ORF">METZ01_LOCUS291793</name>
</gene>
<dbReference type="SUPFAM" id="SSF47473">
    <property type="entry name" value="EF-hand"/>
    <property type="match status" value="1"/>
</dbReference>
<dbReference type="EMBL" id="UINC01088583">
    <property type="protein sequence ID" value="SVC38939.1"/>
    <property type="molecule type" value="Genomic_DNA"/>
</dbReference>
<dbReference type="AlphaFoldDB" id="A0A382LQE9"/>